<dbReference type="PROSITE" id="PS51273">
    <property type="entry name" value="GATASE_TYPE_1"/>
    <property type="match status" value="1"/>
</dbReference>
<dbReference type="Proteomes" id="UP000253529">
    <property type="component" value="Unassembled WGS sequence"/>
</dbReference>
<dbReference type="NCBIfam" id="NF005072">
    <property type="entry name" value="PRK06490.1"/>
    <property type="match status" value="1"/>
</dbReference>
<organism evidence="3 4">
    <name type="scientific">Roseiarcus fermentans</name>
    <dbReference type="NCBI Taxonomy" id="1473586"/>
    <lineage>
        <taxon>Bacteria</taxon>
        <taxon>Pseudomonadati</taxon>
        <taxon>Pseudomonadota</taxon>
        <taxon>Alphaproteobacteria</taxon>
        <taxon>Hyphomicrobiales</taxon>
        <taxon>Roseiarcaceae</taxon>
        <taxon>Roseiarcus</taxon>
    </lineage>
</organism>
<dbReference type="SUPFAM" id="SSF52317">
    <property type="entry name" value="Class I glutamine amidotransferase-like"/>
    <property type="match status" value="1"/>
</dbReference>
<feature type="domain" description="Glutamine amidotransferase" evidence="2">
    <location>
        <begin position="50"/>
        <end position="185"/>
    </location>
</feature>
<dbReference type="InterPro" id="IPR017926">
    <property type="entry name" value="GATASE"/>
</dbReference>
<protein>
    <submittedName>
        <fullName evidence="3">GMP synthase (Glutamine-hydrolysing)</fullName>
    </submittedName>
</protein>
<proteinExistence type="predicted"/>
<keyword evidence="4" id="KW-1185">Reference proteome</keyword>
<evidence type="ECO:0000313" key="4">
    <source>
        <dbReference type="Proteomes" id="UP000253529"/>
    </source>
</evidence>
<dbReference type="Gene3D" id="3.40.50.880">
    <property type="match status" value="1"/>
</dbReference>
<feature type="region of interest" description="Disordered" evidence="1">
    <location>
        <begin position="247"/>
        <end position="296"/>
    </location>
</feature>
<sequence>MAGMARRPIVLIVLHQEHSTPGRVGLALKAMGARLDIRRPCLGDPLPATLADHDGVVVFGGPMGANDNAEWIRREIDWFAVPLAEKKPLLGVCLGAQMLARQLGARVFSYEDRRSEIGYVPIQPNASGDALCAEPFPRSVYQWHSDGFDLPAGAELLATGGEDFPNQAYRYGACAVALQFHPEVTYHMMCKWTLRGAERLTRPGAQQRPSHLGGWFQHDGRVAAWLQAFLPVWLNGALGEKAGPIEPLRASAPPRPLASARDKGPAAVHPFGAHDRHEAAAAPRRAETRPAAAGRL</sequence>
<dbReference type="GO" id="GO:0005829">
    <property type="term" value="C:cytosol"/>
    <property type="evidence" value="ECO:0007669"/>
    <property type="project" value="TreeGrafter"/>
</dbReference>
<dbReference type="InterPro" id="IPR029062">
    <property type="entry name" value="Class_I_gatase-like"/>
</dbReference>
<evidence type="ECO:0000259" key="2">
    <source>
        <dbReference type="Pfam" id="PF00117"/>
    </source>
</evidence>
<feature type="compositionally biased region" description="Basic and acidic residues" evidence="1">
    <location>
        <begin position="272"/>
        <end position="288"/>
    </location>
</feature>
<gene>
    <name evidence="3" type="ORF">DFR50_14724</name>
</gene>
<dbReference type="InterPro" id="IPR044992">
    <property type="entry name" value="ChyE-like"/>
</dbReference>
<name>A0A366EKY3_9HYPH</name>
<dbReference type="PANTHER" id="PTHR42695">
    <property type="entry name" value="GLUTAMINE AMIDOTRANSFERASE YLR126C-RELATED"/>
    <property type="match status" value="1"/>
</dbReference>
<evidence type="ECO:0000313" key="3">
    <source>
        <dbReference type="EMBL" id="RBP03051.1"/>
    </source>
</evidence>
<accession>A0A366EKY3</accession>
<dbReference type="Pfam" id="PF00117">
    <property type="entry name" value="GATase"/>
    <property type="match status" value="1"/>
</dbReference>
<dbReference type="CDD" id="cd01741">
    <property type="entry name" value="GATase1_1"/>
    <property type="match status" value="1"/>
</dbReference>
<comment type="caution">
    <text evidence="3">The sequence shown here is derived from an EMBL/GenBank/DDBJ whole genome shotgun (WGS) entry which is preliminary data.</text>
</comment>
<dbReference type="AlphaFoldDB" id="A0A366EKY3"/>
<dbReference type="PANTHER" id="PTHR42695:SF5">
    <property type="entry name" value="GLUTAMINE AMIDOTRANSFERASE YLR126C-RELATED"/>
    <property type="match status" value="1"/>
</dbReference>
<evidence type="ECO:0000256" key="1">
    <source>
        <dbReference type="SAM" id="MobiDB-lite"/>
    </source>
</evidence>
<dbReference type="EMBL" id="QNRK01000047">
    <property type="protein sequence ID" value="RBP03051.1"/>
    <property type="molecule type" value="Genomic_DNA"/>
</dbReference>
<reference evidence="3 4" key="1">
    <citation type="submission" date="2018-06" db="EMBL/GenBank/DDBJ databases">
        <title>Genomic Encyclopedia of Type Strains, Phase IV (KMG-IV): sequencing the most valuable type-strain genomes for metagenomic binning, comparative biology and taxonomic classification.</title>
        <authorList>
            <person name="Goeker M."/>
        </authorList>
    </citation>
    <scope>NUCLEOTIDE SEQUENCE [LARGE SCALE GENOMIC DNA]</scope>
    <source>
        <strain evidence="3 4">DSM 24875</strain>
    </source>
</reference>